<accession>A0A9D4K0P8</accession>
<gene>
    <name evidence="1" type="ORF">DPMN_103970</name>
</gene>
<sequence length="100" mass="11182">MMCDVLSPLSELSKAMQTRDVVFTTLRPLVRGTLAHLRALQEKPGENFVTAKERVTELREGGNNIKIPTNEQVDTFQTAVYQQFLAAVIEKIDSPTCPFS</sequence>
<keyword evidence="2" id="KW-1185">Reference proteome</keyword>
<evidence type="ECO:0000313" key="2">
    <source>
        <dbReference type="Proteomes" id="UP000828390"/>
    </source>
</evidence>
<evidence type="ECO:0000313" key="1">
    <source>
        <dbReference type="EMBL" id="KAH3830721.1"/>
    </source>
</evidence>
<organism evidence="1 2">
    <name type="scientific">Dreissena polymorpha</name>
    <name type="common">Zebra mussel</name>
    <name type="synonym">Mytilus polymorpha</name>
    <dbReference type="NCBI Taxonomy" id="45954"/>
    <lineage>
        <taxon>Eukaryota</taxon>
        <taxon>Metazoa</taxon>
        <taxon>Spiralia</taxon>
        <taxon>Lophotrochozoa</taxon>
        <taxon>Mollusca</taxon>
        <taxon>Bivalvia</taxon>
        <taxon>Autobranchia</taxon>
        <taxon>Heteroconchia</taxon>
        <taxon>Euheterodonta</taxon>
        <taxon>Imparidentia</taxon>
        <taxon>Neoheterodontei</taxon>
        <taxon>Myida</taxon>
        <taxon>Dreissenoidea</taxon>
        <taxon>Dreissenidae</taxon>
        <taxon>Dreissena</taxon>
    </lineage>
</organism>
<dbReference type="AlphaFoldDB" id="A0A9D4K0P8"/>
<dbReference type="EMBL" id="JAIWYP010000004">
    <property type="protein sequence ID" value="KAH3830721.1"/>
    <property type="molecule type" value="Genomic_DNA"/>
</dbReference>
<name>A0A9D4K0P8_DREPO</name>
<proteinExistence type="predicted"/>
<reference evidence="1" key="1">
    <citation type="journal article" date="2019" name="bioRxiv">
        <title>The Genome of the Zebra Mussel, Dreissena polymorpha: A Resource for Invasive Species Research.</title>
        <authorList>
            <person name="McCartney M.A."/>
            <person name="Auch B."/>
            <person name="Kono T."/>
            <person name="Mallez S."/>
            <person name="Zhang Y."/>
            <person name="Obille A."/>
            <person name="Becker A."/>
            <person name="Abrahante J.E."/>
            <person name="Garbe J."/>
            <person name="Badalamenti J.P."/>
            <person name="Herman A."/>
            <person name="Mangelson H."/>
            <person name="Liachko I."/>
            <person name="Sullivan S."/>
            <person name="Sone E.D."/>
            <person name="Koren S."/>
            <person name="Silverstein K.A.T."/>
            <person name="Beckman K.B."/>
            <person name="Gohl D.M."/>
        </authorList>
    </citation>
    <scope>NUCLEOTIDE SEQUENCE</scope>
    <source>
        <strain evidence="1">Duluth1</strain>
        <tissue evidence="1">Whole animal</tissue>
    </source>
</reference>
<dbReference type="Proteomes" id="UP000828390">
    <property type="component" value="Unassembled WGS sequence"/>
</dbReference>
<comment type="caution">
    <text evidence="1">The sequence shown here is derived from an EMBL/GenBank/DDBJ whole genome shotgun (WGS) entry which is preliminary data.</text>
</comment>
<reference evidence="1" key="2">
    <citation type="submission" date="2020-11" db="EMBL/GenBank/DDBJ databases">
        <authorList>
            <person name="McCartney M.A."/>
            <person name="Auch B."/>
            <person name="Kono T."/>
            <person name="Mallez S."/>
            <person name="Becker A."/>
            <person name="Gohl D.M."/>
            <person name="Silverstein K.A.T."/>
            <person name="Koren S."/>
            <person name="Bechman K.B."/>
            <person name="Herman A."/>
            <person name="Abrahante J.E."/>
            <person name="Garbe J."/>
        </authorList>
    </citation>
    <scope>NUCLEOTIDE SEQUENCE</scope>
    <source>
        <strain evidence="1">Duluth1</strain>
        <tissue evidence="1">Whole animal</tissue>
    </source>
</reference>
<protein>
    <submittedName>
        <fullName evidence="1">Uncharacterized protein</fullName>
    </submittedName>
</protein>